<protein>
    <submittedName>
        <fullName evidence="1">Uncharacterized protein</fullName>
    </submittedName>
</protein>
<keyword evidence="2" id="KW-1185">Reference proteome</keyword>
<evidence type="ECO:0000313" key="2">
    <source>
        <dbReference type="Proteomes" id="UP000244441"/>
    </source>
</evidence>
<dbReference type="AlphaFoldDB" id="A0A2S0VRF1"/>
<dbReference type="Proteomes" id="UP000244441">
    <property type="component" value="Chromosome"/>
</dbReference>
<dbReference type="EMBL" id="CP026604">
    <property type="protein sequence ID" value="AWB66796.1"/>
    <property type="molecule type" value="Genomic_DNA"/>
</dbReference>
<name>A0A2S0VRF1_9ALTE</name>
<reference evidence="1 2" key="1">
    <citation type="submission" date="2018-01" db="EMBL/GenBank/DDBJ databases">
        <title>Genome sequence of a Cantenovulum-like bacteria.</title>
        <authorList>
            <person name="Tan W.R."/>
            <person name="Lau N.-S."/>
            <person name="Go F."/>
            <person name="Amirul A.-A.A."/>
        </authorList>
    </citation>
    <scope>NUCLEOTIDE SEQUENCE [LARGE SCALE GENOMIC DNA]</scope>
    <source>
        <strain evidence="1 2">CCB-QB4</strain>
    </source>
</reference>
<dbReference type="KEGG" id="cate:C2869_10310"/>
<evidence type="ECO:0000313" key="1">
    <source>
        <dbReference type="EMBL" id="AWB66796.1"/>
    </source>
</evidence>
<gene>
    <name evidence="1" type="ORF">C2869_10310</name>
</gene>
<organism evidence="1 2">
    <name type="scientific">Saccharobesus litoralis</name>
    <dbReference type="NCBI Taxonomy" id="2172099"/>
    <lineage>
        <taxon>Bacteria</taxon>
        <taxon>Pseudomonadati</taxon>
        <taxon>Pseudomonadota</taxon>
        <taxon>Gammaproteobacteria</taxon>
        <taxon>Alteromonadales</taxon>
        <taxon>Alteromonadaceae</taxon>
        <taxon>Saccharobesus</taxon>
    </lineage>
</organism>
<proteinExistence type="predicted"/>
<sequence length="127" mass="14590">MITQAGLVKQPALASQPTQNHCRAEFISANTRFVDVKSTLVNLANGYKFNRLNVLVLFPERNAQLNHSHNLLSLVMFLTIFRLNKQLQAELVEVLLLSNLLTLRLLRAQCESDHQCFQLIKTKLKRY</sequence>
<accession>A0A2S0VRF1</accession>